<evidence type="ECO:0000259" key="1">
    <source>
        <dbReference type="Pfam" id="PF12728"/>
    </source>
</evidence>
<organism evidence="2 3">
    <name type="scientific">Ponticoccus alexandrii</name>
    <dbReference type="NCBI Taxonomy" id="1943633"/>
    <lineage>
        <taxon>Bacteria</taxon>
        <taxon>Pseudomonadati</taxon>
        <taxon>Pseudomonadota</taxon>
        <taxon>Alphaproteobacteria</taxon>
        <taxon>Rhodobacterales</taxon>
        <taxon>Roseobacteraceae</taxon>
        <taxon>Ponticoccus</taxon>
    </lineage>
</organism>
<evidence type="ECO:0000313" key="3">
    <source>
        <dbReference type="Proteomes" id="UP000596387"/>
    </source>
</evidence>
<keyword evidence="3" id="KW-1185">Reference proteome</keyword>
<reference evidence="2 3" key="1">
    <citation type="submission" date="2019-12" db="EMBL/GenBank/DDBJ databases">
        <title>Complete Genome Sequence of a Quorum-Sensing Bacterium,Rhodobacteraceae bacterium C31, Isolated from a marine microalgae symbiotic bacteria.</title>
        <authorList>
            <person name="Zhang Y."/>
        </authorList>
    </citation>
    <scope>NUCLEOTIDE SEQUENCE [LARGE SCALE GENOMIC DNA]</scope>
    <source>
        <strain evidence="2 3">C31</strain>
    </source>
</reference>
<dbReference type="Proteomes" id="UP000596387">
    <property type="component" value="Chromosome"/>
</dbReference>
<dbReference type="EMBL" id="CP047166">
    <property type="protein sequence ID" value="QRF68412.1"/>
    <property type="molecule type" value="Genomic_DNA"/>
</dbReference>
<evidence type="ECO:0000313" key="2">
    <source>
        <dbReference type="EMBL" id="QRF68412.1"/>
    </source>
</evidence>
<proteinExistence type="predicted"/>
<dbReference type="InterPro" id="IPR009061">
    <property type="entry name" value="DNA-bd_dom_put_sf"/>
</dbReference>
<dbReference type="SUPFAM" id="SSF46955">
    <property type="entry name" value="Putative DNA-binding domain"/>
    <property type="match status" value="1"/>
</dbReference>
<name>A0ABX7FG75_9RHOB</name>
<dbReference type="Gene3D" id="1.10.238.160">
    <property type="match status" value="1"/>
</dbReference>
<feature type="domain" description="Helix-turn-helix" evidence="1">
    <location>
        <begin position="1"/>
        <end position="47"/>
    </location>
</feature>
<sequence length="68" mass="7868">MSVSQVAERFGVSEDTIWRWKRNGTFPAPRRLGPKMTRWRLTDVLEFEAGLEACMVMTFDTSGITFRP</sequence>
<dbReference type="InterPro" id="IPR041657">
    <property type="entry name" value="HTH_17"/>
</dbReference>
<protein>
    <submittedName>
        <fullName evidence="2">AlpA family phage regulatory protein</fullName>
    </submittedName>
</protein>
<gene>
    <name evidence="2" type="ORF">GQA70_06825</name>
</gene>
<accession>A0ABX7FG75</accession>
<dbReference type="Pfam" id="PF12728">
    <property type="entry name" value="HTH_17"/>
    <property type="match status" value="1"/>
</dbReference>